<evidence type="ECO:0000313" key="2">
    <source>
        <dbReference type="EMBL" id="MFC7324010.1"/>
    </source>
</evidence>
<feature type="compositionally biased region" description="Low complexity" evidence="1">
    <location>
        <begin position="294"/>
        <end position="313"/>
    </location>
</feature>
<evidence type="ECO:0008006" key="4">
    <source>
        <dbReference type="Google" id="ProtNLM"/>
    </source>
</evidence>
<evidence type="ECO:0000313" key="3">
    <source>
        <dbReference type="Proteomes" id="UP001596545"/>
    </source>
</evidence>
<reference evidence="2 3" key="1">
    <citation type="journal article" date="2019" name="Int. J. Syst. Evol. Microbiol.">
        <title>The Global Catalogue of Microorganisms (GCM) 10K type strain sequencing project: providing services to taxonomists for standard genome sequencing and annotation.</title>
        <authorList>
            <consortium name="The Broad Institute Genomics Platform"/>
            <consortium name="The Broad Institute Genome Sequencing Center for Infectious Disease"/>
            <person name="Wu L."/>
            <person name="Ma J."/>
        </authorList>
    </citation>
    <scope>NUCLEOTIDE SEQUENCE [LARGE SCALE GENOMIC DNA]</scope>
    <source>
        <strain evidence="2 3">CGMCC 1.12554</strain>
    </source>
</reference>
<proteinExistence type="predicted"/>
<sequence>MRPFPPLPDLDETDAPDGLLDGHLWLLELIDGTGLRFSMDESGLLRFGGPATAYDGPDAVPLALRPAVRHVRDRFDREALRRAVADPAGVTFLGVATHRRGTDYDWDRIPPFLGTDVWAGDDAPEADATDGAFRPPDAAAAIFEGVGLDPVNAVAREVNARDFDPDEYAVPASAWRDGPAAGVVVRNKRGGRGRIERGTGCEAARGEGRDPADAGADGSADPDELAATHARPERFERVAAALDRRGEPATVDALADRTVEAVARETALGFGSGASGPDGVDVDRFRASRRRARAGVPRRSPGGGVRRSLGGSVRRSERRGVAPGRPTGGGP</sequence>
<protein>
    <recommendedName>
        <fullName evidence="4">RNA ligase domain-containing protein</fullName>
    </recommendedName>
</protein>
<keyword evidence="3" id="KW-1185">Reference proteome</keyword>
<dbReference type="RefSeq" id="WP_256408590.1">
    <property type="nucleotide sequence ID" value="NZ_JANHDN010000003.1"/>
</dbReference>
<feature type="region of interest" description="Disordered" evidence="1">
    <location>
        <begin position="191"/>
        <end position="232"/>
    </location>
</feature>
<feature type="compositionally biased region" description="Basic and acidic residues" evidence="1">
    <location>
        <begin position="193"/>
        <end position="212"/>
    </location>
</feature>
<organism evidence="2 3">
    <name type="scientific">Halorubrum rutilum</name>
    <dbReference type="NCBI Taxonomy" id="1364933"/>
    <lineage>
        <taxon>Archaea</taxon>
        <taxon>Methanobacteriati</taxon>
        <taxon>Methanobacteriota</taxon>
        <taxon>Stenosarchaea group</taxon>
        <taxon>Halobacteria</taxon>
        <taxon>Halobacteriales</taxon>
        <taxon>Haloferacaceae</taxon>
        <taxon>Halorubrum</taxon>
    </lineage>
</organism>
<dbReference type="AlphaFoldDB" id="A0ABD6AJF7"/>
<name>A0ABD6AJF7_9EURY</name>
<dbReference type="EMBL" id="JBHTBL010000004">
    <property type="protein sequence ID" value="MFC7324010.1"/>
    <property type="molecule type" value="Genomic_DNA"/>
</dbReference>
<feature type="region of interest" description="Disordered" evidence="1">
    <location>
        <begin position="269"/>
        <end position="331"/>
    </location>
</feature>
<accession>A0ABD6AJF7</accession>
<evidence type="ECO:0000256" key="1">
    <source>
        <dbReference type="SAM" id="MobiDB-lite"/>
    </source>
</evidence>
<dbReference type="Proteomes" id="UP001596545">
    <property type="component" value="Unassembled WGS sequence"/>
</dbReference>
<gene>
    <name evidence="2" type="ORF">ACFQMF_05360</name>
</gene>
<comment type="caution">
    <text evidence="2">The sequence shown here is derived from an EMBL/GenBank/DDBJ whole genome shotgun (WGS) entry which is preliminary data.</text>
</comment>